<protein>
    <submittedName>
        <fullName evidence="1">DUF1059 domain-containing protein</fullName>
    </submittedName>
</protein>
<reference evidence="1 2" key="1">
    <citation type="submission" date="2020-08" db="EMBL/GenBank/DDBJ databases">
        <title>Bridging the membrane lipid divide: bacteria of the FCB group superphylum have the potential to synthesize archaeal ether lipids.</title>
        <authorList>
            <person name="Villanueva L."/>
            <person name="Von Meijenfeldt F.A.B."/>
            <person name="Westbye A.B."/>
            <person name="Yadav S."/>
            <person name="Hopmans E.C."/>
            <person name="Dutilh B.E."/>
            <person name="Sinninghe Damste J.S."/>
        </authorList>
    </citation>
    <scope>NUCLEOTIDE SEQUENCE [LARGE SCALE GENOMIC DNA]</scope>
    <source>
        <strain evidence="1">NIOZ-UU36</strain>
    </source>
</reference>
<dbReference type="AlphaFoldDB" id="A0A8J6NEN2"/>
<gene>
    <name evidence="1" type="ORF">H8E29_01220</name>
</gene>
<proteinExistence type="predicted"/>
<dbReference type="InterPro" id="IPR009409">
    <property type="entry name" value="DUF1059"/>
</dbReference>
<evidence type="ECO:0000313" key="1">
    <source>
        <dbReference type="EMBL" id="MBC8333863.1"/>
    </source>
</evidence>
<dbReference type="EMBL" id="JACNJN010000028">
    <property type="protein sequence ID" value="MBC8333863.1"/>
    <property type="molecule type" value="Genomic_DNA"/>
</dbReference>
<comment type="caution">
    <text evidence="1">The sequence shown here is derived from an EMBL/GenBank/DDBJ whole genome shotgun (WGS) entry which is preliminary data.</text>
</comment>
<dbReference type="Pfam" id="PF06348">
    <property type="entry name" value="DUF1059"/>
    <property type="match status" value="1"/>
</dbReference>
<dbReference type="Proteomes" id="UP000614469">
    <property type="component" value="Unassembled WGS sequence"/>
</dbReference>
<evidence type="ECO:0000313" key="2">
    <source>
        <dbReference type="Proteomes" id="UP000614469"/>
    </source>
</evidence>
<organism evidence="1 2">
    <name type="scientific">Candidatus Desulfolinea nitratireducens</name>
    <dbReference type="NCBI Taxonomy" id="2841698"/>
    <lineage>
        <taxon>Bacteria</taxon>
        <taxon>Bacillati</taxon>
        <taxon>Chloroflexota</taxon>
        <taxon>Anaerolineae</taxon>
        <taxon>Anaerolineales</taxon>
        <taxon>Anaerolineales incertae sedis</taxon>
        <taxon>Candidatus Desulfolinea</taxon>
    </lineage>
</organism>
<name>A0A8J6NEN2_9CHLR</name>
<accession>A0A8J6NEN2</accession>
<sequence length="63" mass="7017">MHKFACKDLGIDCEFSATGENKEETLQKAMAHGGVVHKDLMEGQTEEQKAGFDKMLYDSIQPV</sequence>